<evidence type="ECO:0000256" key="1">
    <source>
        <dbReference type="SAM" id="MobiDB-lite"/>
    </source>
</evidence>
<evidence type="ECO:0000313" key="4">
    <source>
        <dbReference type="Proteomes" id="UP001151760"/>
    </source>
</evidence>
<dbReference type="PANTHER" id="PTHR33223">
    <property type="entry name" value="CCHC-TYPE DOMAIN-CONTAINING PROTEIN"/>
    <property type="match status" value="1"/>
</dbReference>
<evidence type="ECO:0000313" key="3">
    <source>
        <dbReference type="EMBL" id="GJS76563.1"/>
    </source>
</evidence>
<keyword evidence="3" id="KW-0548">Nucleotidyltransferase</keyword>
<feature type="compositionally biased region" description="Low complexity" evidence="1">
    <location>
        <begin position="142"/>
        <end position="154"/>
    </location>
</feature>
<feature type="domain" description="Retrotransposon gag" evidence="2">
    <location>
        <begin position="182"/>
        <end position="259"/>
    </location>
</feature>
<gene>
    <name evidence="3" type="ORF">Tco_0726444</name>
</gene>
<evidence type="ECO:0000259" key="2">
    <source>
        <dbReference type="Pfam" id="PF03732"/>
    </source>
</evidence>
<sequence>MADTTPMIACQETLRQRIRCLRMNTDVMPGPHPKFICGTNPEKSKGYSLSSKWRQTACKAPPHARETSRHWLAMKGSTTKGVQCLSDQFSRVETQPESKTSSCGVEESYGDTQSSRGTKTKYRDHSYDGNHSRHTKKRRSSESPSSRISASSTSNEGRWKSKGKRHGTTDEDLAIPWTCEDFDELPPESIDGYKDLKAAFLAYFMQQKKYVKDPVEIHNIKQRDGETIEEFMERFKIKTGRMRGAPECMRISGFMHGVNNPELIKRLNDYVPKTLKEMMTAIAAFIRGETSAASKKKVHTLWKSHDEEYE</sequence>
<dbReference type="GO" id="GO:0003964">
    <property type="term" value="F:RNA-directed DNA polymerase activity"/>
    <property type="evidence" value="ECO:0007669"/>
    <property type="project" value="UniProtKB-KW"/>
</dbReference>
<organism evidence="3 4">
    <name type="scientific">Tanacetum coccineum</name>
    <dbReference type="NCBI Taxonomy" id="301880"/>
    <lineage>
        <taxon>Eukaryota</taxon>
        <taxon>Viridiplantae</taxon>
        <taxon>Streptophyta</taxon>
        <taxon>Embryophyta</taxon>
        <taxon>Tracheophyta</taxon>
        <taxon>Spermatophyta</taxon>
        <taxon>Magnoliopsida</taxon>
        <taxon>eudicotyledons</taxon>
        <taxon>Gunneridae</taxon>
        <taxon>Pentapetalae</taxon>
        <taxon>asterids</taxon>
        <taxon>campanulids</taxon>
        <taxon>Asterales</taxon>
        <taxon>Asteraceae</taxon>
        <taxon>Asteroideae</taxon>
        <taxon>Anthemideae</taxon>
        <taxon>Anthemidinae</taxon>
        <taxon>Tanacetum</taxon>
    </lineage>
</organism>
<dbReference type="Pfam" id="PF03732">
    <property type="entry name" value="Retrotrans_gag"/>
    <property type="match status" value="1"/>
</dbReference>
<reference evidence="3" key="1">
    <citation type="journal article" date="2022" name="Int. J. Mol. Sci.">
        <title>Draft Genome of Tanacetum Coccineum: Genomic Comparison of Closely Related Tanacetum-Family Plants.</title>
        <authorList>
            <person name="Yamashiro T."/>
            <person name="Shiraishi A."/>
            <person name="Nakayama K."/>
            <person name="Satake H."/>
        </authorList>
    </citation>
    <scope>NUCLEOTIDE SEQUENCE</scope>
</reference>
<feature type="compositionally biased region" description="Basic and acidic residues" evidence="1">
    <location>
        <begin position="121"/>
        <end position="131"/>
    </location>
</feature>
<comment type="caution">
    <text evidence="3">The sequence shown here is derived from an EMBL/GenBank/DDBJ whole genome shotgun (WGS) entry which is preliminary data.</text>
</comment>
<name>A0ABQ4YHY3_9ASTR</name>
<reference evidence="3" key="2">
    <citation type="submission" date="2022-01" db="EMBL/GenBank/DDBJ databases">
        <authorList>
            <person name="Yamashiro T."/>
            <person name="Shiraishi A."/>
            <person name="Satake H."/>
            <person name="Nakayama K."/>
        </authorList>
    </citation>
    <scope>NUCLEOTIDE SEQUENCE</scope>
</reference>
<dbReference type="PANTHER" id="PTHR33223:SF11">
    <property type="entry name" value="ELEMENT PROTEIN, PUTATIVE-RELATED"/>
    <property type="match status" value="1"/>
</dbReference>
<keyword evidence="3" id="KW-0808">Transferase</keyword>
<feature type="region of interest" description="Disordered" evidence="1">
    <location>
        <begin position="90"/>
        <end position="169"/>
    </location>
</feature>
<keyword evidence="4" id="KW-1185">Reference proteome</keyword>
<dbReference type="EMBL" id="BQNB010010384">
    <property type="protein sequence ID" value="GJS76563.1"/>
    <property type="molecule type" value="Genomic_DNA"/>
</dbReference>
<protein>
    <submittedName>
        <fullName evidence="3">Reverse transcriptase domain-containing protein</fullName>
    </submittedName>
</protein>
<dbReference type="Proteomes" id="UP001151760">
    <property type="component" value="Unassembled WGS sequence"/>
</dbReference>
<feature type="compositionally biased region" description="Polar residues" evidence="1">
    <location>
        <begin position="90"/>
        <end position="103"/>
    </location>
</feature>
<accession>A0ABQ4YHY3</accession>
<proteinExistence type="predicted"/>
<dbReference type="InterPro" id="IPR005162">
    <property type="entry name" value="Retrotrans_gag_dom"/>
</dbReference>
<keyword evidence="3" id="KW-0695">RNA-directed DNA polymerase</keyword>